<evidence type="ECO:0000313" key="2">
    <source>
        <dbReference type="Proteomes" id="UP000886523"/>
    </source>
</evidence>
<protein>
    <submittedName>
        <fullName evidence="1">Uncharacterized protein</fullName>
    </submittedName>
</protein>
<accession>A0A9P6AZE4</accession>
<gene>
    <name evidence="1" type="ORF">BS47DRAFT_854795</name>
</gene>
<reference evidence="1" key="1">
    <citation type="journal article" date="2020" name="Nat. Commun.">
        <title>Large-scale genome sequencing of mycorrhizal fungi provides insights into the early evolution of symbiotic traits.</title>
        <authorList>
            <person name="Miyauchi S."/>
            <person name="Kiss E."/>
            <person name="Kuo A."/>
            <person name="Drula E."/>
            <person name="Kohler A."/>
            <person name="Sanchez-Garcia M."/>
            <person name="Morin E."/>
            <person name="Andreopoulos B."/>
            <person name="Barry K.W."/>
            <person name="Bonito G."/>
            <person name="Buee M."/>
            <person name="Carver A."/>
            <person name="Chen C."/>
            <person name="Cichocki N."/>
            <person name="Clum A."/>
            <person name="Culley D."/>
            <person name="Crous P.W."/>
            <person name="Fauchery L."/>
            <person name="Girlanda M."/>
            <person name="Hayes R.D."/>
            <person name="Keri Z."/>
            <person name="LaButti K."/>
            <person name="Lipzen A."/>
            <person name="Lombard V."/>
            <person name="Magnuson J."/>
            <person name="Maillard F."/>
            <person name="Murat C."/>
            <person name="Nolan M."/>
            <person name="Ohm R.A."/>
            <person name="Pangilinan J."/>
            <person name="Pereira M.F."/>
            <person name="Perotto S."/>
            <person name="Peter M."/>
            <person name="Pfister S."/>
            <person name="Riley R."/>
            <person name="Sitrit Y."/>
            <person name="Stielow J.B."/>
            <person name="Szollosi G."/>
            <person name="Zifcakova L."/>
            <person name="Stursova M."/>
            <person name="Spatafora J.W."/>
            <person name="Tedersoo L."/>
            <person name="Vaario L.M."/>
            <person name="Yamada A."/>
            <person name="Yan M."/>
            <person name="Wang P."/>
            <person name="Xu J."/>
            <person name="Bruns T."/>
            <person name="Baldrian P."/>
            <person name="Vilgalys R."/>
            <person name="Dunand C."/>
            <person name="Henrissat B."/>
            <person name="Grigoriev I.V."/>
            <person name="Hibbett D."/>
            <person name="Nagy L.G."/>
            <person name="Martin F.M."/>
        </authorList>
    </citation>
    <scope>NUCLEOTIDE SEQUENCE</scope>
    <source>
        <strain evidence="1">UP504</strain>
    </source>
</reference>
<dbReference type="AlphaFoldDB" id="A0A9P6AZE4"/>
<evidence type="ECO:0000313" key="1">
    <source>
        <dbReference type="EMBL" id="KAF9514662.1"/>
    </source>
</evidence>
<keyword evidence="2" id="KW-1185">Reference proteome</keyword>
<dbReference type="EMBL" id="MU128958">
    <property type="protein sequence ID" value="KAF9514662.1"/>
    <property type="molecule type" value="Genomic_DNA"/>
</dbReference>
<proteinExistence type="predicted"/>
<organism evidence="1 2">
    <name type="scientific">Hydnum rufescens UP504</name>
    <dbReference type="NCBI Taxonomy" id="1448309"/>
    <lineage>
        <taxon>Eukaryota</taxon>
        <taxon>Fungi</taxon>
        <taxon>Dikarya</taxon>
        <taxon>Basidiomycota</taxon>
        <taxon>Agaricomycotina</taxon>
        <taxon>Agaricomycetes</taxon>
        <taxon>Cantharellales</taxon>
        <taxon>Hydnaceae</taxon>
        <taxon>Hydnum</taxon>
    </lineage>
</organism>
<comment type="caution">
    <text evidence="1">The sequence shown here is derived from an EMBL/GenBank/DDBJ whole genome shotgun (WGS) entry which is preliminary data.</text>
</comment>
<dbReference type="Proteomes" id="UP000886523">
    <property type="component" value="Unassembled WGS sequence"/>
</dbReference>
<name>A0A9P6AZE4_9AGAM</name>
<sequence>MRLSCPPLLFFVYLIYNMRQGGYTFCTLDCTKHKQLMAMYASNPFNPPISGIPRYLASPRIKCVERNGENSYATILTSNCNSKPSPLN</sequence>